<name>A0A0D0B846_9AGAM</name>
<evidence type="ECO:0000256" key="5">
    <source>
        <dbReference type="ARBA" id="ARBA00023242"/>
    </source>
</evidence>
<dbReference type="InParanoid" id="A0A0D0B846"/>
<protein>
    <submittedName>
        <fullName evidence="7">Uncharacterized protein</fullName>
    </submittedName>
</protein>
<feature type="region of interest" description="Disordered" evidence="6">
    <location>
        <begin position="162"/>
        <end position="318"/>
    </location>
</feature>
<dbReference type="GO" id="GO:0005634">
    <property type="term" value="C:nucleus"/>
    <property type="evidence" value="ECO:0007669"/>
    <property type="project" value="UniProtKB-SubCell"/>
</dbReference>
<dbReference type="GO" id="GO:0000381">
    <property type="term" value="P:regulation of alternative mRNA splicing, via spliceosome"/>
    <property type="evidence" value="ECO:0007669"/>
    <property type="project" value="InterPro"/>
</dbReference>
<dbReference type="AlphaFoldDB" id="A0A0D0B846"/>
<keyword evidence="3" id="KW-0507">mRNA processing</keyword>
<dbReference type="Pfam" id="PF17098">
    <property type="entry name" value="Wtap"/>
    <property type="match status" value="1"/>
</dbReference>
<feature type="compositionally biased region" description="Basic and acidic residues" evidence="6">
    <location>
        <begin position="248"/>
        <end position="298"/>
    </location>
</feature>
<keyword evidence="8" id="KW-1185">Reference proteome</keyword>
<evidence type="ECO:0000256" key="4">
    <source>
        <dbReference type="ARBA" id="ARBA00023187"/>
    </source>
</evidence>
<evidence type="ECO:0000256" key="3">
    <source>
        <dbReference type="ARBA" id="ARBA00022664"/>
    </source>
</evidence>
<comment type="similarity">
    <text evidence="2">Belongs to the fl(2)d family.</text>
</comment>
<dbReference type="GO" id="GO:0016556">
    <property type="term" value="P:mRNA modification"/>
    <property type="evidence" value="ECO:0007669"/>
    <property type="project" value="InterPro"/>
</dbReference>
<keyword evidence="4" id="KW-0508">mRNA splicing</keyword>
<organism evidence="7 8">
    <name type="scientific">Suillus luteus UH-Slu-Lm8-n1</name>
    <dbReference type="NCBI Taxonomy" id="930992"/>
    <lineage>
        <taxon>Eukaryota</taxon>
        <taxon>Fungi</taxon>
        <taxon>Dikarya</taxon>
        <taxon>Basidiomycota</taxon>
        <taxon>Agaricomycotina</taxon>
        <taxon>Agaricomycetes</taxon>
        <taxon>Agaricomycetidae</taxon>
        <taxon>Boletales</taxon>
        <taxon>Suillineae</taxon>
        <taxon>Suillaceae</taxon>
        <taxon>Suillus</taxon>
    </lineage>
</organism>
<gene>
    <name evidence="7" type="ORF">CY34DRAFT_804865</name>
</gene>
<dbReference type="Proteomes" id="UP000054485">
    <property type="component" value="Unassembled WGS sequence"/>
</dbReference>
<dbReference type="HOGENOM" id="CLU_041315_0_0_1"/>
<evidence type="ECO:0000256" key="6">
    <source>
        <dbReference type="SAM" id="MobiDB-lite"/>
    </source>
</evidence>
<evidence type="ECO:0000313" key="7">
    <source>
        <dbReference type="EMBL" id="KIK42537.1"/>
    </source>
</evidence>
<keyword evidence="5" id="KW-0539">Nucleus</keyword>
<sequence>MDLPTPRELDLETELRKRDAQVAELTDEVTRLRQHLAAQSGASTIDAVTLPPALVSVLLPHISKAASSEGTGVASSSSTVNTALTQRVRILQEENDELYEMLKSGETGKLKEEVRGLRRVVERLEGALRESHQVIASLSSELDKSYESFQTSLRQMNANHHSYAPASRDSYHPASTSNGVMKLPPTGPRAHKKPRLSEPKVSPARSNVSLPPTKPHNANARQSVPRDHEPPRSPRLSPAEPRTKPSHVKMEVDEDSRTRPRSPSDTRDRESHRRDKDRAREHDGERDRDRDRDRDRFARRNGGGSGGGGGRRARGFASHAYAFGDRTLAERMGL</sequence>
<dbReference type="InterPro" id="IPR033757">
    <property type="entry name" value="WTAP"/>
</dbReference>
<comment type="subcellular location">
    <subcellularLocation>
        <location evidence="1">Nucleus</location>
    </subcellularLocation>
</comment>
<evidence type="ECO:0000313" key="8">
    <source>
        <dbReference type="Proteomes" id="UP000054485"/>
    </source>
</evidence>
<reference evidence="8" key="2">
    <citation type="submission" date="2015-01" db="EMBL/GenBank/DDBJ databases">
        <title>Evolutionary Origins and Diversification of the Mycorrhizal Mutualists.</title>
        <authorList>
            <consortium name="DOE Joint Genome Institute"/>
            <consortium name="Mycorrhizal Genomics Consortium"/>
            <person name="Kohler A."/>
            <person name="Kuo A."/>
            <person name="Nagy L.G."/>
            <person name="Floudas D."/>
            <person name="Copeland A."/>
            <person name="Barry K.W."/>
            <person name="Cichocki N."/>
            <person name="Veneault-Fourrey C."/>
            <person name="LaButti K."/>
            <person name="Lindquist E.A."/>
            <person name="Lipzen A."/>
            <person name="Lundell T."/>
            <person name="Morin E."/>
            <person name="Murat C."/>
            <person name="Riley R."/>
            <person name="Ohm R."/>
            <person name="Sun H."/>
            <person name="Tunlid A."/>
            <person name="Henrissat B."/>
            <person name="Grigoriev I.V."/>
            <person name="Hibbett D.S."/>
            <person name="Martin F."/>
        </authorList>
    </citation>
    <scope>NUCLEOTIDE SEQUENCE [LARGE SCALE GENOMIC DNA]</scope>
    <source>
        <strain evidence="8">UH-Slu-Lm8-n1</strain>
    </source>
</reference>
<dbReference type="STRING" id="930992.A0A0D0B846"/>
<dbReference type="GO" id="GO:0008380">
    <property type="term" value="P:RNA splicing"/>
    <property type="evidence" value="ECO:0007669"/>
    <property type="project" value="UniProtKB-KW"/>
</dbReference>
<evidence type="ECO:0000256" key="1">
    <source>
        <dbReference type="ARBA" id="ARBA00004123"/>
    </source>
</evidence>
<accession>A0A0D0B846</accession>
<feature type="compositionally biased region" description="Gly residues" evidence="6">
    <location>
        <begin position="301"/>
        <end position="310"/>
    </location>
</feature>
<proteinExistence type="inferred from homology"/>
<dbReference type="OrthoDB" id="3363802at2759"/>
<reference evidence="7 8" key="1">
    <citation type="submission" date="2014-04" db="EMBL/GenBank/DDBJ databases">
        <authorList>
            <consortium name="DOE Joint Genome Institute"/>
            <person name="Kuo A."/>
            <person name="Ruytinx J."/>
            <person name="Rineau F."/>
            <person name="Colpaert J."/>
            <person name="Kohler A."/>
            <person name="Nagy L.G."/>
            <person name="Floudas D."/>
            <person name="Copeland A."/>
            <person name="Barry K.W."/>
            <person name="Cichocki N."/>
            <person name="Veneault-Fourrey C."/>
            <person name="LaButti K."/>
            <person name="Lindquist E.A."/>
            <person name="Lipzen A."/>
            <person name="Lundell T."/>
            <person name="Morin E."/>
            <person name="Murat C."/>
            <person name="Sun H."/>
            <person name="Tunlid A."/>
            <person name="Henrissat B."/>
            <person name="Grigoriev I.V."/>
            <person name="Hibbett D.S."/>
            <person name="Martin F."/>
            <person name="Nordberg H.P."/>
            <person name="Cantor M.N."/>
            <person name="Hua S.X."/>
        </authorList>
    </citation>
    <scope>NUCLEOTIDE SEQUENCE [LARGE SCALE GENOMIC DNA]</scope>
    <source>
        <strain evidence="7 8">UH-Slu-Lm8-n1</strain>
    </source>
</reference>
<dbReference type="GO" id="GO:0006397">
    <property type="term" value="P:mRNA processing"/>
    <property type="evidence" value="ECO:0007669"/>
    <property type="project" value="UniProtKB-KW"/>
</dbReference>
<dbReference type="EMBL" id="KN835236">
    <property type="protein sequence ID" value="KIK42537.1"/>
    <property type="molecule type" value="Genomic_DNA"/>
</dbReference>
<evidence type="ECO:0000256" key="2">
    <source>
        <dbReference type="ARBA" id="ARBA00010313"/>
    </source>
</evidence>